<feature type="domain" description="Beta-lactamase class A catalytic" evidence="1">
    <location>
        <begin position="71"/>
        <end position="234"/>
    </location>
</feature>
<keyword evidence="2" id="KW-0378">Hydrolase</keyword>
<dbReference type="InterPro" id="IPR045155">
    <property type="entry name" value="Beta-lactam_cat"/>
</dbReference>
<comment type="caution">
    <text evidence="2">The sequence shown here is derived from an EMBL/GenBank/DDBJ whole genome shotgun (WGS) entry which is preliminary data.</text>
</comment>
<accession>A0ABW6AXB7</accession>
<sequence length="422" mass="49572">MKILLSFCLLFISYKIYAQPMDTLFLKNLIESHPELFKAVLDDPQRKQVQILYTQIDRDKHNKPHFTSFSYRLNPNWYFYPASTVKLPASIFALEKINELKIKGLDKNTPLKIDSAWERQTTVEIDSSSANGLPSIGHYIKKILLTSDNDAFNRLYEFLGRADINRRLKKYGASHSRIINRLAIGDKGEWAKHTNPITFYKDDQLIYQQAAQYDPQDYPLDLQNLIRGKAYRDANDSLIHKPYSFEGLNAYALADQQLIMKKLLFPEAFPKKERFHLRDEDYRFIYYYMSRFPQESDFPKYDSTEFWPTYSKLLFFGREKGVHPDGGIRSFNKYGDSYGYNIDNAYIIDFKNGVEFLLTAVVQSNNNEIYNDSVYEYEEVTYPFLKNLGRLVYEHELKREKKVKPDLGKFIFGESLSQKLAN</sequence>
<organism evidence="2 3">
    <name type="scientific">Olivibacter jilunii</name>
    <dbReference type="NCBI Taxonomy" id="985016"/>
    <lineage>
        <taxon>Bacteria</taxon>
        <taxon>Pseudomonadati</taxon>
        <taxon>Bacteroidota</taxon>
        <taxon>Sphingobacteriia</taxon>
        <taxon>Sphingobacteriales</taxon>
        <taxon>Sphingobacteriaceae</taxon>
        <taxon>Olivibacter</taxon>
    </lineage>
</organism>
<dbReference type="RefSeq" id="WP_377609059.1">
    <property type="nucleotide sequence ID" value="NZ_JAHVDN010000001.1"/>
</dbReference>
<evidence type="ECO:0000313" key="2">
    <source>
        <dbReference type="EMBL" id="MFD2960828.1"/>
    </source>
</evidence>
<name>A0ABW6AXB7_9SPHI</name>
<protein>
    <submittedName>
        <fullName evidence="2">Serine hydrolase</fullName>
    </submittedName>
</protein>
<dbReference type="Gene3D" id="3.40.710.10">
    <property type="entry name" value="DD-peptidase/beta-lactamase superfamily"/>
    <property type="match status" value="1"/>
</dbReference>
<evidence type="ECO:0000259" key="1">
    <source>
        <dbReference type="Pfam" id="PF13354"/>
    </source>
</evidence>
<dbReference type="Proteomes" id="UP001597560">
    <property type="component" value="Unassembled WGS sequence"/>
</dbReference>
<dbReference type="Pfam" id="PF13354">
    <property type="entry name" value="Beta-lactamase2"/>
    <property type="match status" value="1"/>
</dbReference>
<dbReference type="GO" id="GO:0016787">
    <property type="term" value="F:hydrolase activity"/>
    <property type="evidence" value="ECO:0007669"/>
    <property type="project" value="UniProtKB-KW"/>
</dbReference>
<dbReference type="InterPro" id="IPR012338">
    <property type="entry name" value="Beta-lactam/transpept-like"/>
</dbReference>
<proteinExistence type="predicted"/>
<evidence type="ECO:0000313" key="3">
    <source>
        <dbReference type="Proteomes" id="UP001597560"/>
    </source>
</evidence>
<dbReference type="SUPFAM" id="SSF56601">
    <property type="entry name" value="beta-lactamase/transpeptidase-like"/>
    <property type="match status" value="1"/>
</dbReference>
<keyword evidence="3" id="KW-1185">Reference proteome</keyword>
<reference evidence="3" key="1">
    <citation type="journal article" date="2019" name="Int. J. Syst. Evol. Microbiol.">
        <title>The Global Catalogue of Microorganisms (GCM) 10K type strain sequencing project: providing services to taxonomists for standard genome sequencing and annotation.</title>
        <authorList>
            <consortium name="The Broad Institute Genomics Platform"/>
            <consortium name="The Broad Institute Genome Sequencing Center for Infectious Disease"/>
            <person name="Wu L."/>
            <person name="Ma J."/>
        </authorList>
    </citation>
    <scope>NUCLEOTIDE SEQUENCE [LARGE SCALE GENOMIC DNA]</scope>
    <source>
        <strain evidence="3">KCTC 23098</strain>
    </source>
</reference>
<gene>
    <name evidence="2" type="ORF">ACFS6J_03470</name>
</gene>
<dbReference type="EMBL" id="JBHUPA010000002">
    <property type="protein sequence ID" value="MFD2960828.1"/>
    <property type="molecule type" value="Genomic_DNA"/>
</dbReference>